<dbReference type="PRINTS" id="PR00344">
    <property type="entry name" value="BCTRLSENSOR"/>
</dbReference>
<dbReference type="InterPro" id="IPR005467">
    <property type="entry name" value="His_kinase_dom"/>
</dbReference>
<keyword evidence="3" id="KW-0597">Phosphoprotein</keyword>
<dbReference type="SUPFAM" id="SSF47384">
    <property type="entry name" value="Homodimeric domain of signal transducing histidine kinase"/>
    <property type="match status" value="1"/>
</dbReference>
<dbReference type="SUPFAM" id="SSF48452">
    <property type="entry name" value="TPR-like"/>
    <property type="match status" value="2"/>
</dbReference>
<dbReference type="SUPFAM" id="SSF55874">
    <property type="entry name" value="ATPase domain of HSP90 chaperone/DNA topoisomerase II/histidine kinase"/>
    <property type="match status" value="1"/>
</dbReference>
<evidence type="ECO:0000256" key="2">
    <source>
        <dbReference type="ARBA" id="ARBA00012438"/>
    </source>
</evidence>
<evidence type="ECO:0000256" key="1">
    <source>
        <dbReference type="ARBA" id="ARBA00000085"/>
    </source>
</evidence>
<proteinExistence type="predicted"/>
<dbReference type="Gene3D" id="1.10.287.130">
    <property type="match status" value="1"/>
</dbReference>
<dbReference type="EMBL" id="CP002859">
    <property type="protein sequence ID" value="AEI49659.1"/>
    <property type="molecule type" value="Genomic_DNA"/>
</dbReference>
<feature type="domain" description="Histidine kinase" evidence="6">
    <location>
        <begin position="402"/>
        <end position="618"/>
    </location>
</feature>
<dbReference type="KEGG" id="rsi:Runsl_3284"/>
<keyword evidence="4" id="KW-0812">Transmembrane</keyword>
<dbReference type="InterPro" id="IPR003661">
    <property type="entry name" value="HisK_dim/P_dom"/>
</dbReference>
<dbReference type="InterPro" id="IPR036097">
    <property type="entry name" value="HisK_dim/P_sf"/>
</dbReference>
<reference evidence="8" key="1">
    <citation type="submission" date="2011-06" db="EMBL/GenBank/DDBJ databases">
        <title>The complete genome of chromosome of Runella slithyformis DSM 19594.</title>
        <authorList>
            <consortium name="US DOE Joint Genome Institute (JGI-PGF)"/>
            <person name="Lucas S."/>
            <person name="Han J."/>
            <person name="Lapidus A."/>
            <person name="Bruce D."/>
            <person name="Goodwin L."/>
            <person name="Pitluck S."/>
            <person name="Peters L."/>
            <person name="Kyrpides N."/>
            <person name="Mavromatis K."/>
            <person name="Ivanova N."/>
            <person name="Ovchinnikova G."/>
            <person name="Zhang X."/>
            <person name="Misra M."/>
            <person name="Detter J.C."/>
            <person name="Tapia R."/>
            <person name="Han C."/>
            <person name="Land M."/>
            <person name="Hauser L."/>
            <person name="Markowitz V."/>
            <person name="Cheng J.-F."/>
            <person name="Hugenholtz P."/>
            <person name="Woyke T."/>
            <person name="Wu D."/>
            <person name="Tindall B."/>
            <person name="Faehrich R."/>
            <person name="Brambilla E."/>
            <person name="Klenk H.-P."/>
            <person name="Eisen J.A."/>
        </authorList>
    </citation>
    <scope>NUCLEOTIDE SEQUENCE [LARGE SCALE GENOMIC DNA]</scope>
    <source>
        <strain evidence="8">ATCC 29530 / DSM 19594 / LMG 11500 / NCIMB 11436 / LSU 4</strain>
    </source>
</reference>
<dbReference type="Gene3D" id="3.30.565.10">
    <property type="entry name" value="Histidine kinase-like ATPase, C-terminal domain"/>
    <property type="match status" value="1"/>
</dbReference>
<dbReference type="RefSeq" id="WP_013928964.1">
    <property type="nucleotide sequence ID" value="NC_015703.1"/>
</dbReference>
<dbReference type="GO" id="GO:0000155">
    <property type="term" value="F:phosphorelay sensor kinase activity"/>
    <property type="evidence" value="ECO:0007669"/>
    <property type="project" value="InterPro"/>
</dbReference>
<gene>
    <name evidence="7" type="ordered locus">Runsl_3284</name>
</gene>
<evidence type="ECO:0000256" key="3">
    <source>
        <dbReference type="ARBA" id="ARBA00022553"/>
    </source>
</evidence>
<dbReference type="Gene3D" id="1.25.40.10">
    <property type="entry name" value="Tetratricopeptide repeat domain"/>
    <property type="match status" value="2"/>
</dbReference>
<reference evidence="7 8" key="2">
    <citation type="journal article" date="2012" name="Stand. Genomic Sci.">
        <title>Complete genome sequence of the aquatic bacterium Runella slithyformis type strain (LSU 4(T)).</title>
        <authorList>
            <person name="Copeland A."/>
            <person name="Zhang X."/>
            <person name="Misra M."/>
            <person name="Lapidus A."/>
            <person name="Nolan M."/>
            <person name="Lucas S."/>
            <person name="Deshpande S."/>
            <person name="Cheng J.F."/>
            <person name="Tapia R."/>
            <person name="Goodwin L.A."/>
            <person name="Pitluck S."/>
            <person name="Liolios K."/>
            <person name="Pagani I."/>
            <person name="Ivanova N."/>
            <person name="Mikhailova N."/>
            <person name="Pati A."/>
            <person name="Chen A."/>
            <person name="Palaniappan K."/>
            <person name="Land M."/>
            <person name="Hauser L."/>
            <person name="Pan C."/>
            <person name="Jeffries C.D."/>
            <person name="Detter J.C."/>
            <person name="Brambilla E.M."/>
            <person name="Rohde M."/>
            <person name="Djao O.D."/>
            <person name="Goker M."/>
            <person name="Sikorski J."/>
            <person name="Tindall B.J."/>
            <person name="Woyke T."/>
            <person name="Bristow J."/>
            <person name="Eisen J.A."/>
            <person name="Markowitz V."/>
            <person name="Hugenholtz P."/>
            <person name="Kyrpides N.C."/>
            <person name="Klenk H.P."/>
            <person name="Mavromatis K."/>
        </authorList>
    </citation>
    <scope>NUCLEOTIDE SEQUENCE [LARGE SCALE GENOMIC DNA]</scope>
    <source>
        <strain evidence="8">ATCC 29530 / DSM 19594 / LMG 11500 / NCIMB 11436 / LSU 4</strain>
    </source>
</reference>
<accession>A0A7U4E6T1</accession>
<organism evidence="7 8">
    <name type="scientific">Runella slithyformis (strain ATCC 29530 / DSM 19594 / LMG 11500 / NCIMB 11436 / LSU 4)</name>
    <dbReference type="NCBI Taxonomy" id="761193"/>
    <lineage>
        <taxon>Bacteria</taxon>
        <taxon>Pseudomonadati</taxon>
        <taxon>Bacteroidota</taxon>
        <taxon>Cytophagia</taxon>
        <taxon>Cytophagales</taxon>
        <taxon>Spirosomataceae</taxon>
        <taxon>Runella</taxon>
    </lineage>
</organism>
<feature type="chain" id="PRO_5030740238" description="histidine kinase" evidence="5">
    <location>
        <begin position="24"/>
        <end position="618"/>
    </location>
</feature>
<dbReference type="InterPro" id="IPR004358">
    <property type="entry name" value="Sig_transdc_His_kin-like_C"/>
</dbReference>
<evidence type="ECO:0000313" key="8">
    <source>
        <dbReference type="Proteomes" id="UP000000493"/>
    </source>
</evidence>
<evidence type="ECO:0000256" key="5">
    <source>
        <dbReference type="SAM" id="SignalP"/>
    </source>
</evidence>
<keyword evidence="8" id="KW-1185">Reference proteome</keyword>
<dbReference type="PANTHER" id="PTHR43547">
    <property type="entry name" value="TWO-COMPONENT HISTIDINE KINASE"/>
    <property type="match status" value="1"/>
</dbReference>
<dbReference type="SMART" id="SM00388">
    <property type="entry name" value="HisKA"/>
    <property type="match status" value="1"/>
</dbReference>
<keyword evidence="7" id="KW-0418">Kinase</keyword>
<dbReference type="Proteomes" id="UP000000493">
    <property type="component" value="Chromosome"/>
</dbReference>
<protein>
    <recommendedName>
        <fullName evidence="2">histidine kinase</fullName>
        <ecNumber evidence="2">2.7.13.3</ecNumber>
    </recommendedName>
</protein>
<dbReference type="PANTHER" id="PTHR43547:SF2">
    <property type="entry name" value="HYBRID SIGNAL TRANSDUCTION HISTIDINE KINASE C"/>
    <property type="match status" value="1"/>
</dbReference>
<feature type="transmembrane region" description="Helical" evidence="4">
    <location>
        <begin position="356"/>
        <end position="375"/>
    </location>
</feature>
<keyword evidence="4" id="KW-1133">Transmembrane helix</keyword>
<evidence type="ECO:0000256" key="4">
    <source>
        <dbReference type="SAM" id="Phobius"/>
    </source>
</evidence>
<keyword evidence="4" id="KW-0472">Membrane</keyword>
<keyword evidence="5" id="KW-0732">Signal</keyword>
<evidence type="ECO:0000259" key="6">
    <source>
        <dbReference type="PROSITE" id="PS50109"/>
    </source>
</evidence>
<dbReference type="InterPro" id="IPR011990">
    <property type="entry name" value="TPR-like_helical_dom_sf"/>
</dbReference>
<dbReference type="CDD" id="cd00082">
    <property type="entry name" value="HisKA"/>
    <property type="match status" value="1"/>
</dbReference>
<dbReference type="InterPro" id="IPR036890">
    <property type="entry name" value="HATPase_C_sf"/>
</dbReference>
<dbReference type="EC" id="2.7.13.3" evidence="2"/>
<dbReference type="AlphaFoldDB" id="A0A7U4E6T1"/>
<keyword evidence="7" id="KW-0808">Transferase</keyword>
<comment type="catalytic activity">
    <reaction evidence="1">
        <text>ATP + protein L-histidine = ADP + protein N-phospho-L-histidine.</text>
        <dbReference type="EC" id="2.7.13.3"/>
    </reaction>
</comment>
<sequence length="618" mass="69985">MKKSLSTLSFVAFLFLSAWGQHAIPALKKQSVQATTDTARSRLLYELGVQYEQTHPDSCLLFLTRSLQAAQRSRNAYATARTMYRLGYTHLYLTKDESKALEWVKKGIAVAKPTKDYVHLAKCFHLLAVISEHQRTGNFEDVSKQALQYARRSNDWQTLADSYTIYGDLLVKAKKYKQAEPLYKQGMAILEKHDFDLWFSRSIDVAESMKNNGKPEQARLIFRKLASMKGKLTESTRQQWFYLNDEAKLERALKNYAEAERLLMEGIGLEQQKAKVDTFHLIFFYQSLVELYLEKQDYRKAYESEKTLQKIAKWLNEKRQTQDSKVKMTQFKAALDLEKKEAEIALLAEKQKEQQFLLIGLGVIAALLIGFLVILQRNRRRIERQKAELTALNATKDKLFAILSHDLRSPVGNLENNVMLTDWGALSQEEFAESTQSLGREISQVRTMLDNVLHWSLTQMGGLRPKVEPTAAAPIAEEECVLLAPMLKTKNIQLINEIEPDTIVLADRHHLSVIVRNLLQNAVKFTPAGGSVTVRSEKQSEYIRLTVADTGIGMTPQQLENLFSLNKSTSRRGTANEQGTGLGLVLVKELAEANGAKVQALGREGGGTMVYVDFKAVV</sequence>
<dbReference type="PROSITE" id="PS50109">
    <property type="entry name" value="HIS_KIN"/>
    <property type="match status" value="1"/>
</dbReference>
<dbReference type="InterPro" id="IPR003594">
    <property type="entry name" value="HATPase_dom"/>
</dbReference>
<dbReference type="SMART" id="SM00387">
    <property type="entry name" value="HATPase_c"/>
    <property type="match status" value="1"/>
</dbReference>
<evidence type="ECO:0000313" key="7">
    <source>
        <dbReference type="EMBL" id="AEI49659.1"/>
    </source>
</evidence>
<feature type="signal peptide" evidence="5">
    <location>
        <begin position="1"/>
        <end position="23"/>
    </location>
</feature>
<dbReference type="Pfam" id="PF02518">
    <property type="entry name" value="HATPase_c"/>
    <property type="match status" value="1"/>
</dbReference>
<name>A0A7U4E6T1_RUNSL</name>